<dbReference type="SUPFAM" id="SSF51735">
    <property type="entry name" value="NAD(P)-binding Rossmann-fold domains"/>
    <property type="match status" value="1"/>
</dbReference>
<dbReference type="PRINTS" id="PR00080">
    <property type="entry name" value="SDRFAMILY"/>
</dbReference>
<accession>A0A0H2RSA8</accession>
<dbReference type="STRING" id="27342.A0A0H2RSA8"/>
<dbReference type="Pfam" id="PF13561">
    <property type="entry name" value="adh_short_C2"/>
    <property type="match status" value="1"/>
</dbReference>
<dbReference type="PANTHER" id="PTHR24321">
    <property type="entry name" value="DEHYDROGENASES, SHORT CHAIN"/>
    <property type="match status" value="1"/>
</dbReference>
<organism evidence="3 4">
    <name type="scientific">Schizopora paradoxa</name>
    <dbReference type="NCBI Taxonomy" id="27342"/>
    <lineage>
        <taxon>Eukaryota</taxon>
        <taxon>Fungi</taxon>
        <taxon>Dikarya</taxon>
        <taxon>Basidiomycota</taxon>
        <taxon>Agaricomycotina</taxon>
        <taxon>Agaricomycetes</taxon>
        <taxon>Hymenochaetales</taxon>
        <taxon>Schizoporaceae</taxon>
        <taxon>Schizopora</taxon>
    </lineage>
</organism>
<dbReference type="InterPro" id="IPR036291">
    <property type="entry name" value="NAD(P)-bd_dom_sf"/>
</dbReference>
<comment type="similarity">
    <text evidence="1">Belongs to the short-chain dehydrogenases/reductases (SDR) family.</text>
</comment>
<dbReference type="AlphaFoldDB" id="A0A0H2RSA8"/>
<dbReference type="PANTHER" id="PTHR24321:SF8">
    <property type="entry name" value="ESTRADIOL 17-BETA-DEHYDROGENASE 8-RELATED"/>
    <property type="match status" value="1"/>
</dbReference>
<evidence type="ECO:0000256" key="1">
    <source>
        <dbReference type="ARBA" id="ARBA00006484"/>
    </source>
</evidence>
<evidence type="ECO:0000313" key="4">
    <source>
        <dbReference type="Proteomes" id="UP000053477"/>
    </source>
</evidence>
<keyword evidence="2" id="KW-0560">Oxidoreductase</keyword>
<dbReference type="FunFam" id="3.40.50.720:FF:000084">
    <property type="entry name" value="Short-chain dehydrogenase reductase"/>
    <property type="match status" value="1"/>
</dbReference>
<gene>
    <name evidence="3" type="ORF">SCHPADRAFT_941337</name>
</gene>
<dbReference type="GO" id="GO:0016491">
    <property type="term" value="F:oxidoreductase activity"/>
    <property type="evidence" value="ECO:0007669"/>
    <property type="project" value="UniProtKB-KW"/>
</dbReference>
<dbReference type="InterPro" id="IPR002347">
    <property type="entry name" value="SDR_fam"/>
</dbReference>
<sequence>MSKTAIVTGAAQGIGRSIALRLAADGMNVSLNDLPANLSKLQELASEINNSKSSKASEGAIVHIVTGDISKAPDVQNLIKETVSVFGSLDVMIANAGILVMQQIQDVVEEDWDKLISINLRGAMLCVKYAAQQMILQGKGGCILGLYYTFPSNGTELTGITRSIGHAAGSAYSASKFAVRGLVQSSALDLGKHQIRVNCYAPGFIDTEMSRKAMDIVQLDFQQTASAASPLARIGETTDVSNLVSFLASSQASFITGQTYGVCGGFYLD</sequence>
<dbReference type="InParanoid" id="A0A0H2RSA8"/>
<protein>
    <submittedName>
        <fullName evidence="3">NAD(P)-binding protein</fullName>
    </submittedName>
</protein>
<evidence type="ECO:0000313" key="3">
    <source>
        <dbReference type="EMBL" id="KLO12338.1"/>
    </source>
</evidence>
<reference evidence="3 4" key="1">
    <citation type="submission" date="2015-04" db="EMBL/GenBank/DDBJ databases">
        <title>Complete genome sequence of Schizopora paradoxa KUC8140, a cosmopolitan wood degrader in East Asia.</title>
        <authorList>
            <consortium name="DOE Joint Genome Institute"/>
            <person name="Min B."/>
            <person name="Park H."/>
            <person name="Jang Y."/>
            <person name="Kim J.-J."/>
            <person name="Kim K.H."/>
            <person name="Pangilinan J."/>
            <person name="Lipzen A."/>
            <person name="Riley R."/>
            <person name="Grigoriev I.V."/>
            <person name="Spatafora J.W."/>
            <person name="Choi I.-G."/>
        </authorList>
    </citation>
    <scope>NUCLEOTIDE SEQUENCE [LARGE SCALE GENOMIC DNA]</scope>
    <source>
        <strain evidence="3 4">KUC8140</strain>
    </source>
</reference>
<proteinExistence type="inferred from homology"/>
<dbReference type="OrthoDB" id="498125at2759"/>
<dbReference type="Proteomes" id="UP000053477">
    <property type="component" value="Unassembled WGS sequence"/>
</dbReference>
<keyword evidence="4" id="KW-1185">Reference proteome</keyword>
<dbReference type="EMBL" id="KQ085980">
    <property type="protein sequence ID" value="KLO12338.1"/>
    <property type="molecule type" value="Genomic_DNA"/>
</dbReference>
<dbReference type="Gene3D" id="3.40.50.720">
    <property type="entry name" value="NAD(P)-binding Rossmann-like Domain"/>
    <property type="match status" value="1"/>
</dbReference>
<name>A0A0H2RSA8_9AGAM</name>
<dbReference type="PRINTS" id="PR00081">
    <property type="entry name" value="GDHRDH"/>
</dbReference>
<evidence type="ECO:0000256" key="2">
    <source>
        <dbReference type="ARBA" id="ARBA00023002"/>
    </source>
</evidence>
<dbReference type="FunCoup" id="A0A0H2RSA8">
    <property type="interactions" value="22"/>
</dbReference>